<sequence length="362" mass="39181">MPTVLPALWVETISMHGNIVPALGAVGFLGKILLPVIAGLKYEVDELVVDEKKQQIAVRLSISGVPQNKNLQKNGPDGKVAVYEHAFIRVLIHDFLKEAKDPDAQRRINSTTEVNCISGPYFDQEQAKQVREAIVDVDLPINPTAPTQVDYEGDENEESDLRVRITGLTVEEAIETVMNGFLDKRRASGDARPCGPHDLDPIYAALFGSLGTTSMCTGPAIQMSAPGGSPSDRSDAASPMSTASDTSDEGVELEIDDSSAYTCKEDNDLTLDDRMYEELGSPHAIIANDAGLLRTPNRQPLAQQTILQNTGGDTMLLEQDYTLFLAPIDEKKMHRVLDIGTGTGISWAIEMGDASMVCIAPD</sequence>
<evidence type="ECO:0000313" key="3">
    <source>
        <dbReference type="Proteomes" id="UP000070121"/>
    </source>
</evidence>
<dbReference type="STRING" id="1209931.A0A135V206"/>
<name>A0A135V206_9PEZI</name>
<gene>
    <name evidence="2" type="ORF">CSAL01_09383</name>
</gene>
<dbReference type="AlphaFoldDB" id="A0A135V206"/>
<protein>
    <submittedName>
        <fullName evidence="2">Uncharacterized protein</fullName>
    </submittedName>
</protein>
<comment type="caution">
    <text evidence="2">The sequence shown here is derived from an EMBL/GenBank/DDBJ whole genome shotgun (WGS) entry which is preliminary data.</text>
</comment>
<evidence type="ECO:0000256" key="1">
    <source>
        <dbReference type="SAM" id="MobiDB-lite"/>
    </source>
</evidence>
<accession>A0A135V206</accession>
<proteinExistence type="predicted"/>
<reference evidence="2 3" key="1">
    <citation type="submission" date="2014-02" db="EMBL/GenBank/DDBJ databases">
        <title>The genome sequence of Colletotrichum salicis CBS 607.94.</title>
        <authorList>
            <person name="Baroncelli R."/>
            <person name="Thon M.R."/>
        </authorList>
    </citation>
    <scope>NUCLEOTIDE SEQUENCE [LARGE SCALE GENOMIC DNA]</scope>
    <source>
        <strain evidence="2 3">CBS 607.94</strain>
    </source>
</reference>
<dbReference type="Proteomes" id="UP000070121">
    <property type="component" value="Unassembled WGS sequence"/>
</dbReference>
<dbReference type="EMBL" id="JFFI01000623">
    <property type="protein sequence ID" value="KXH66659.1"/>
    <property type="molecule type" value="Genomic_DNA"/>
</dbReference>
<feature type="region of interest" description="Disordered" evidence="1">
    <location>
        <begin position="221"/>
        <end position="254"/>
    </location>
</feature>
<keyword evidence="3" id="KW-1185">Reference proteome</keyword>
<evidence type="ECO:0000313" key="2">
    <source>
        <dbReference type="EMBL" id="KXH66659.1"/>
    </source>
</evidence>
<organism evidence="2 3">
    <name type="scientific">Colletotrichum salicis</name>
    <dbReference type="NCBI Taxonomy" id="1209931"/>
    <lineage>
        <taxon>Eukaryota</taxon>
        <taxon>Fungi</taxon>
        <taxon>Dikarya</taxon>
        <taxon>Ascomycota</taxon>
        <taxon>Pezizomycotina</taxon>
        <taxon>Sordariomycetes</taxon>
        <taxon>Hypocreomycetidae</taxon>
        <taxon>Glomerellales</taxon>
        <taxon>Glomerellaceae</taxon>
        <taxon>Colletotrichum</taxon>
        <taxon>Colletotrichum acutatum species complex</taxon>
    </lineage>
</organism>
<dbReference type="OrthoDB" id="4847803at2759"/>